<keyword evidence="2" id="KW-0472">Membrane</keyword>
<feature type="transmembrane region" description="Helical" evidence="2">
    <location>
        <begin position="161"/>
        <end position="181"/>
    </location>
</feature>
<organism evidence="3 4">
    <name type="scientific">Arthrobacter yangruifuii</name>
    <dbReference type="NCBI Taxonomy" id="2606616"/>
    <lineage>
        <taxon>Bacteria</taxon>
        <taxon>Bacillati</taxon>
        <taxon>Actinomycetota</taxon>
        <taxon>Actinomycetes</taxon>
        <taxon>Micrococcales</taxon>
        <taxon>Micrococcaceae</taxon>
        <taxon>Arthrobacter</taxon>
    </lineage>
</organism>
<proteinExistence type="predicted"/>
<reference evidence="3 4" key="1">
    <citation type="submission" date="2019-08" db="EMBL/GenBank/DDBJ databases">
        <title>Arthrobacter sp. nov., isolated from plateau pika and Tibetan wild ass.</title>
        <authorList>
            <person name="Ge Y."/>
        </authorList>
    </citation>
    <scope>NUCLEOTIDE SEQUENCE [LARGE SCALE GENOMIC DNA]</scope>
    <source>
        <strain evidence="3 4">785</strain>
    </source>
</reference>
<feature type="transmembrane region" description="Helical" evidence="2">
    <location>
        <begin position="187"/>
        <end position="207"/>
    </location>
</feature>
<dbReference type="AlphaFoldDB" id="A0A5N6MTG2"/>
<feature type="transmembrane region" description="Helical" evidence="2">
    <location>
        <begin position="131"/>
        <end position="149"/>
    </location>
</feature>
<evidence type="ECO:0000313" key="4">
    <source>
        <dbReference type="Proteomes" id="UP000326852"/>
    </source>
</evidence>
<feature type="region of interest" description="Disordered" evidence="1">
    <location>
        <begin position="1"/>
        <end position="92"/>
    </location>
</feature>
<keyword evidence="2" id="KW-0812">Transmembrane</keyword>
<dbReference type="EMBL" id="VTFX01000001">
    <property type="protein sequence ID" value="KAD4060212.1"/>
    <property type="molecule type" value="Genomic_DNA"/>
</dbReference>
<gene>
    <name evidence="3" type="ORF">GD627_03910</name>
</gene>
<keyword evidence="2" id="KW-1133">Transmembrane helix</keyword>
<name>A0A5N6MTG2_9MICC</name>
<sequence>MGIPEPDADSRSSSSGMASGTASGTASGAASTASGAAGGASGSSGPPTPDGTGWLSPDGQAEAVQAEVRPAKAGHAEAGQAKAGHAEAGPAGRPPMAAVVVPTLLGLLGFFAVAAAVTADAATVNVTVPGLLLALTALVAAGVSPLYAVHPTWASLRRPAFLLAICLLAETGLLLFAPQLVLVSVPALPLALGGGVVLLATSLWGQFRKGPIPEPVILPRREAAARPFASTLLVVAVNWALFLAAGAFCAWLLLGD</sequence>
<accession>A0A5N6MTG2</accession>
<evidence type="ECO:0000256" key="1">
    <source>
        <dbReference type="SAM" id="MobiDB-lite"/>
    </source>
</evidence>
<feature type="compositionally biased region" description="Low complexity" evidence="1">
    <location>
        <begin position="12"/>
        <end position="35"/>
    </location>
</feature>
<feature type="transmembrane region" description="Helical" evidence="2">
    <location>
        <begin position="97"/>
        <end position="119"/>
    </location>
</feature>
<evidence type="ECO:0000313" key="3">
    <source>
        <dbReference type="EMBL" id="KAD4060212.1"/>
    </source>
</evidence>
<keyword evidence="4" id="KW-1185">Reference proteome</keyword>
<protein>
    <submittedName>
        <fullName evidence="3">Uncharacterized protein</fullName>
    </submittedName>
</protein>
<evidence type="ECO:0000256" key="2">
    <source>
        <dbReference type="SAM" id="Phobius"/>
    </source>
</evidence>
<comment type="caution">
    <text evidence="3">The sequence shown here is derived from an EMBL/GenBank/DDBJ whole genome shotgun (WGS) entry which is preliminary data.</text>
</comment>
<dbReference type="RefSeq" id="WP_152271421.1">
    <property type="nucleotide sequence ID" value="NZ_VTFX01000001.1"/>
</dbReference>
<feature type="transmembrane region" description="Helical" evidence="2">
    <location>
        <begin position="228"/>
        <end position="254"/>
    </location>
</feature>
<dbReference type="Proteomes" id="UP000326852">
    <property type="component" value="Unassembled WGS sequence"/>
</dbReference>